<dbReference type="EMBL" id="CP099423">
    <property type="protein sequence ID" value="USW54558.1"/>
    <property type="molecule type" value="Genomic_DNA"/>
</dbReference>
<protein>
    <submittedName>
        <fullName evidence="1">Uncharacterized protein</fullName>
    </submittedName>
</protein>
<dbReference type="InterPro" id="IPR038883">
    <property type="entry name" value="AN11006-like"/>
</dbReference>
<dbReference type="Proteomes" id="UP001056384">
    <property type="component" value="Chromosome 6"/>
</dbReference>
<evidence type="ECO:0000313" key="1">
    <source>
        <dbReference type="EMBL" id="USW54558.1"/>
    </source>
</evidence>
<accession>A0A9Q9EMK9</accession>
<name>A0A9Q9EMK9_9PEZI</name>
<sequence>MALGFRTFAASWRLSPDRLIKDQPYPDTNHVPNQAQHYILVSLCRSDNADQDIRDDVILGLSSLFLNTGALNSKVTDLTWGHWTMQSSSFAKLPAELRIIICEYALIEDGPITISSRYRLEGSTNNRTALVRTCKQMYEECGWMIYVLNTFQISIVERSSSYEDVAQLLEYWLAAIGSHNAGSLRKLIVDVNEPPGMIGADKTEATLQTNHQCSTIRRIEAIAQSVPQCHTKVRLLCLDNILCPPDRRTAEHDCAIELDAHDLVTTARLARQQLNELVDNESDRHGKLRFWWMRFFLMKIMTV</sequence>
<dbReference type="OrthoDB" id="62952at2759"/>
<dbReference type="PANTHER" id="PTHR42085">
    <property type="entry name" value="F-BOX DOMAIN-CONTAINING PROTEIN"/>
    <property type="match status" value="1"/>
</dbReference>
<dbReference type="AlphaFoldDB" id="A0A9Q9EMK9"/>
<organism evidence="1 2">
    <name type="scientific">Septoria linicola</name>
    <dbReference type="NCBI Taxonomy" id="215465"/>
    <lineage>
        <taxon>Eukaryota</taxon>
        <taxon>Fungi</taxon>
        <taxon>Dikarya</taxon>
        <taxon>Ascomycota</taxon>
        <taxon>Pezizomycotina</taxon>
        <taxon>Dothideomycetes</taxon>
        <taxon>Dothideomycetidae</taxon>
        <taxon>Mycosphaerellales</taxon>
        <taxon>Mycosphaerellaceae</taxon>
        <taxon>Septoria</taxon>
    </lineage>
</organism>
<proteinExistence type="predicted"/>
<dbReference type="PANTHER" id="PTHR42085:SF1">
    <property type="entry name" value="F-BOX DOMAIN-CONTAINING PROTEIN"/>
    <property type="match status" value="1"/>
</dbReference>
<keyword evidence="2" id="KW-1185">Reference proteome</keyword>
<gene>
    <name evidence="1" type="ORF">Slin15195_G078770</name>
</gene>
<reference evidence="1" key="1">
    <citation type="submission" date="2022-06" db="EMBL/GenBank/DDBJ databases">
        <title>Complete genome sequences of two strains of the flax pathogen Septoria linicola.</title>
        <authorList>
            <person name="Lapalu N."/>
            <person name="Simon A."/>
            <person name="Demenou B."/>
            <person name="Paumier D."/>
            <person name="Guillot M.-P."/>
            <person name="Gout L."/>
            <person name="Valade R."/>
        </authorList>
    </citation>
    <scope>NUCLEOTIDE SEQUENCE</scope>
    <source>
        <strain evidence="1">SE15195</strain>
    </source>
</reference>
<evidence type="ECO:0000313" key="2">
    <source>
        <dbReference type="Proteomes" id="UP001056384"/>
    </source>
</evidence>